<comment type="caution">
    <text evidence="18">The sequence shown here is derived from an EMBL/GenBank/DDBJ whole genome shotgun (WGS) entry which is preliminary data.</text>
</comment>
<protein>
    <recommendedName>
        <fullName evidence="4">glucan endo-1,3-beta-D-glucosidase</fullName>
        <ecNumber evidence="4">3.2.1.39</ecNumber>
    </recommendedName>
</protein>
<evidence type="ECO:0000256" key="1">
    <source>
        <dbReference type="ARBA" id="ARBA00000382"/>
    </source>
</evidence>
<keyword evidence="7 16" id="KW-0732">Signal</keyword>
<dbReference type="Pfam" id="PF07983">
    <property type="entry name" value="X8"/>
    <property type="match status" value="1"/>
</dbReference>
<keyword evidence="11" id="KW-0325">Glycoprotein</keyword>
<reference evidence="18" key="2">
    <citation type="submission" date="2023-02" db="EMBL/GenBank/DDBJ databases">
        <authorList>
            <person name="Swenson N.G."/>
            <person name="Wegrzyn J.L."/>
            <person name="Mcevoy S.L."/>
        </authorList>
    </citation>
    <scope>NUCLEOTIDE SEQUENCE</scope>
    <source>
        <strain evidence="18">91603</strain>
        <tissue evidence="18">Leaf</tissue>
    </source>
</reference>
<dbReference type="GO" id="GO:0098552">
    <property type="term" value="C:side of membrane"/>
    <property type="evidence" value="ECO:0007669"/>
    <property type="project" value="UniProtKB-KW"/>
</dbReference>
<dbReference type="SMART" id="SM00768">
    <property type="entry name" value="X8"/>
    <property type="match status" value="1"/>
</dbReference>
<dbReference type="PANTHER" id="PTHR31044:SF52">
    <property type="entry name" value="OS01G0631500 PROTEIN"/>
    <property type="match status" value="1"/>
</dbReference>
<evidence type="ECO:0000256" key="11">
    <source>
        <dbReference type="ARBA" id="ARBA00023180"/>
    </source>
</evidence>
<evidence type="ECO:0000256" key="15">
    <source>
        <dbReference type="SAM" id="MobiDB-lite"/>
    </source>
</evidence>
<organism evidence="18 19">
    <name type="scientific">Acer negundo</name>
    <name type="common">Box elder</name>
    <dbReference type="NCBI Taxonomy" id="4023"/>
    <lineage>
        <taxon>Eukaryota</taxon>
        <taxon>Viridiplantae</taxon>
        <taxon>Streptophyta</taxon>
        <taxon>Embryophyta</taxon>
        <taxon>Tracheophyta</taxon>
        <taxon>Spermatophyta</taxon>
        <taxon>Magnoliopsida</taxon>
        <taxon>eudicotyledons</taxon>
        <taxon>Gunneridae</taxon>
        <taxon>Pentapetalae</taxon>
        <taxon>rosids</taxon>
        <taxon>malvids</taxon>
        <taxon>Sapindales</taxon>
        <taxon>Sapindaceae</taxon>
        <taxon>Hippocastanoideae</taxon>
        <taxon>Acereae</taxon>
        <taxon>Acer</taxon>
    </lineage>
</organism>
<dbReference type="InterPro" id="IPR017853">
    <property type="entry name" value="GH"/>
</dbReference>
<keyword evidence="8" id="KW-0378">Hydrolase</keyword>
<dbReference type="InterPro" id="IPR012946">
    <property type="entry name" value="X8"/>
</dbReference>
<dbReference type="InterPro" id="IPR044788">
    <property type="entry name" value="X8_dom_prot"/>
</dbReference>
<comment type="subcellular location">
    <subcellularLocation>
        <location evidence="2">Cell membrane</location>
        <topology evidence="2">Lipid-anchor</topology>
        <topology evidence="2">GPI-anchor</topology>
    </subcellularLocation>
</comment>
<dbReference type="PANTHER" id="PTHR31044">
    <property type="entry name" value="BETA-1,3 GLUCANASE"/>
    <property type="match status" value="1"/>
</dbReference>
<name>A0AAD5J337_ACENE</name>
<dbReference type="Gene3D" id="1.20.58.1040">
    <property type="match status" value="1"/>
</dbReference>
<dbReference type="GO" id="GO:0042973">
    <property type="term" value="F:glucan endo-1,3-beta-D-glucosidase activity"/>
    <property type="evidence" value="ECO:0007669"/>
    <property type="project" value="UniProtKB-EC"/>
</dbReference>
<evidence type="ECO:0000256" key="3">
    <source>
        <dbReference type="ARBA" id="ARBA00008773"/>
    </source>
</evidence>
<proteinExistence type="inferred from homology"/>
<evidence type="ECO:0000256" key="5">
    <source>
        <dbReference type="ARBA" id="ARBA00022475"/>
    </source>
</evidence>
<evidence type="ECO:0000256" key="16">
    <source>
        <dbReference type="SAM" id="SignalP"/>
    </source>
</evidence>
<evidence type="ECO:0000256" key="13">
    <source>
        <dbReference type="ARBA" id="ARBA00023295"/>
    </source>
</evidence>
<evidence type="ECO:0000256" key="2">
    <source>
        <dbReference type="ARBA" id="ARBA00004609"/>
    </source>
</evidence>
<evidence type="ECO:0000256" key="14">
    <source>
        <dbReference type="RuleBase" id="RU004335"/>
    </source>
</evidence>
<dbReference type="SUPFAM" id="SSF51445">
    <property type="entry name" value="(Trans)glycosidases"/>
    <property type="match status" value="1"/>
</dbReference>
<reference evidence="18" key="1">
    <citation type="journal article" date="2022" name="Plant J.">
        <title>Strategies of tolerance reflected in two North American maple genomes.</title>
        <authorList>
            <person name="McEvoy S.L."/>
            <person name="Sezen U.U."/>
            <person name="Trouern-Trend A."/>
            <person name="McMahon S.M."/>
            <person name="Schaberg P.G."/>
            <person name="Yang J."/>
            <person name="Wegrzyn J.L."/>
            <person name="Swenson N.G."/>
        </authorList>
    </citation>
    <scope>NUCLEOTIDE SEQUENCE</scope>
    <source>
        <strain evidence="18">91603</strain>
    </source>
</reference>
<gene>
    <name evidence="18" type="ORF">LWI28_001264</name>
</gene>
<sequence>MLCFSSKNQSTSMAASTVSHSFFLLLLLSASAFADTGMIGINYGRIANNLPTPEKVVALLKSQGVDRIKLYDTDSTVLTALANSNISVVVALPNELLSSAAGDQSFADNWSTPVNGSKSQAPAPSGDENDVSKANVGQTWCVANGKAGDEKLQKAIDYACGEGGADCRPIQDGSTCYDPNTLEAHASYAFNSYYQKNSRKAGSCDFGGAAYVVTQSPRYGNCEFPTGY</sequence>
<evidence type="ECO:0000256" key="10">
    <source>
        <dbReference type="ARBA" id="ARBA00023157"/>
    </source>
</evidence>
<dbReference type="Proteomes" id="UP001064489">
    <property type="component" value="Chromosome 3"/>
</dbReference>
<feature type="compositionally biased region" description="Polar residues" evidence="15">
    <location>
        <begin position="109"/>
        <end position="122"/>
    </location>
</feature>
<dbReference type="Gene3D" id="3.20.20.80">
    <property type="entry name" value="Glycosidases"/>
    <property type="match status" value="1"/>
</dbReference>
<dbReference type="AlphaFoldDB" id="A0AAD5J337"/>
<evidence type="ECO:0000256" key="12">
    <source>
        <dbReference type="ARBA" id="ARBA00023288"/>
    </source>
</evidence>
<dbReference type="EMBL" id="JAJSOW010000100">
    <property type="protein sequence ID" value="KAI9184809.1"/>
    <property type="molecule type" value="Genomic_DNA"/>
</dbReference>
<evidence type="ECO:0000259" key="17">
    <source>
        <dbReference type="SMART" id="SM00768"/>
    </source>
</evidence>
<keyword evidence="9" id="KW-0472">Membrane</keyword>
<feature type="domain" description="X8" evidence="17">
    <location>
        <begin position="139"/>
        <end position="224"/>
    </location>
</feature>
<dbReference type="GO" id="GO:0005886">
    <property type="term" value="C:plasma membrane"/>
    <property type="evidence" value="ECO:0007669"/>
    <property type="project" value="UniProtKB-SubCell"/>
</dbReference>
<keyword evidence="12" id="KW-0449">Lipoprotein</keyword>
<feature type="signal peptide" evidence="16">
    <location>
        <begin position="1"/>
        <end position="34"/>
    </location>
</feature>
<evidence type="ECO:0000256" key="7">
    <source>
        <dbReference type="ARBA" id="ARBA00022729"/>
    </source>
</evidence>
<keyword evidence="10" id="KW-1015">Disulfide bond</keyword>
<feature type="chain" id="PRO_5042048662" description="glucan endo-1,3-beta-D-glucosidase" evidence="16">
    <location>
        <begin position="35"/>
        <end position="228"/>
    </location>
</feature>
<keyword evidence="6" id="KW-0336">GPI-anchor</keyword>
<evidence type="ECO:0000313" key="19">
    <source>
        <dbReference type="Proteomes" id="UP001064489"/>
    </source>
</evidence>
<feature type="region of interest" description="Disordered" evidence="15">
    <location>
        <begin position="109"/>
        <end position="131"/>
    </location>
</feature>
<dbReference type="InterPro" id="IPR000490">
    <property type="entry name" value="Glyco_hydro_17"/>
</dbReference>
<dbReference type="Pfam" id="PF00332">
    <property type="entry name" value="Glyco_hydro_17"/>
    <property type="match status" value="1"/>
</dbReference>
<keyword evidence="5" id="KW-1003">Cell membrane</keyword>
<dbReference type="GO" id="GO:0005975">
    <property type="term" value="P:carbohydrate metabolic process"/>
    <property type="evidence" value="ECO:0007669"/>
    <property type="project" value="InterPro"/>
</dbReference>
<keyword evidence="19" id="KW-1185">Reference proteome</keyword>
<accession>A0AAD5J337</accession>
<dbReference type="GO" id="GO:0009506">
    <property type="term" value="C:plasmodesma"/>
    <property type="evidence" value="ECO:0007669"/>
    <property type="project" value="UniProtKB-ARBA"/>
</dbReference>
<dbReference type="FunFam" id="1.20.58.1040:FF:000001">
    <property type="entry name" value="Glucan endo-1,3-beta-glucosidase 4"/>
    <property type="match status" value="1"/>
</dbReference>
<comment type="catalytic activity">
    <reaction evidence="1">
        <text>Hydrolysis of (1-&gt;3)-beta-D-glucosidic linkages in (1-&gt;3)-beta-D-glucans.</text>
        <dbReference type="EC" id="3.2.1.39"/>
    </reaction>
</comment>
<keyword evidence="13" id="KW-0326">Glycosidase</keyword>
<evidence type="ECO:0000256" key="4">
    <source>
        <dbReference type="ARBA" id="ARBA00012780"/>
    </source>
</evidence>
<evidence type="ECO:0000313" key="18">
    <source>
        <dbReference type="EMBL" id="KAI9184809.1"/>
    </source>
</evidence>
<evidence type="ECO:0000256" key="6">
    <source>
        <dbReference type="ARBA" id="ARBA00022622"/>
    </source>
</evidence>
<comment type="similarity">
    <text evidence="3 14">Belongs to the glycosyl hydrolase 17 family.</text>
</comment>
<dbReference type="EC" id="3.2.1.39" evidence="4"/>
<evidence type="ECO:0000256" key="9">
    <source>
        <dbReference type="ARBA" id="ARBA00023136"/>
    </source>
</evidence>
<evidence type="ECO:0000256" key="8">
    <source>
        <dbReference type="ARBA" id="ARBA00022801"/>
    </source>
</evidence>